<dbReference type="Gene3D" id="1.10.630.10">
    <property type="entry name" value="Cytochrome P450"/>
    <property type="match status" value="1"/>
</dbReference>
<dbReference type="PANTHER" id="PTHR24296">
    <property type="entry name" value="CYTOCHROME P450"/>
    <property type="match status" value="1"/>
</dbReference>
<evidence type="ECO:0008006" key="7">
    <source>
        <dbReference type="Google" id="ProtNLM"/>
    </source>
</evidence>
<comment type="similarity">
    <text evidence="1">Belongs to the cytochrome P450 family.</text>
</comment>
<proteinExistence type="inferred from homology"/>
<protein>
    <recommendedName>
        <fullName evidence="7">Cytochrome P450</fullName>
    </recommendedName>
</protein>
<dbReference type="GO" id="GO:0005506">
    <property type="term" value="F:iron ion binding"/>
    <property type="evidence" value="ECO:0007669"/>
    <property type="project" value="InterPro"/>
</dbReference>
<evidence type="ECO:0000256" key="3">
    <source>
        <dbReference type="ARBA" id="ARBA00023002"/>
    </source>
</evidence>
<evidence type="ECO:0000313" key="6">
    <source>
        <dbReference type="Proteomes" id="UP001419268"/>
    </source>
</evidence>
<accession>A0AAP0KB53</accession>
<dbReference type="GO" id="GO:0020037">
    <property type="term" value="F:heme binding"/>
    <property type="evidence" value="ECO:0007669"/>
    <property type="project" value="InterPro"/>
</dbReference>
<dbReference type="GO" id="GO:0016705">
    <property type="term" value="F:oxidoreductase activity, acting on paired donors, with incorporation or reduction of molecular oxygen"/>
    <property type="evidence" value="ECO:0007669"/>
    <property type="project" value="InterPro"/>
</dbReference>
<evidence type="ECO:0000256" key="1">
    <source>
        <dbReference type="ARBA" id="ARBA00010617"/>
    </source>
</evidence>
<evidence type="ECO:0000256" key="4">
    <source>
        <dbReference type="ARBA" id="ARBA00023004"/>
    </source>
</evidence>
<evidence type="ECO:0000313" key="5">
    <source>
        <dbReference type="EMBL" id="KAK9147915.1"/>
    </source>
</evidence>
<evidence type="ECO:0000256" key="2">
    <source>
        <dbReference type="ARBA" id="ARBA00022723"/>
    </source>
</evidence>
<dbReference type="EMBL" id="JBBNAG010000003">
    <property type="protein sequence ID" value="KAK9147915.1"/>
    <property type="molecule type" value="Genomic_DNA"/>
</dbReference>
<dbReference type="InterPro" id="IPR036396">
    <property type="entry name" value="Cyt_P450_sf"/>
</dbReference>
<keyword evidence="6" id="KW-1185">Reference proteome</keyword>
<gene>
    <name evidence="5" type="ORF">Scep_006672</name>
</gene>
<dbReference type="GO" id="GO:0004497">
    <property type="term" value="F:monooxygenase activity"/>
    <property type="evidence" value="ECO:0007669"/>
    <property type="project" value="InterPro"/>
</dbReference>
<dbReference type="Proteomes" id="UP001419268">
    <property type="component" value="Unassembled WGS sequence"/>
</dbReference>
<comment type="caution">
    <text evidence="5">The sequence shown here is derived from an EMBL/GenBank/DDBJ whole genome shotgun (WGS) entry which is preliminary data.</text>
</comment>
<keyword evidence="4" id="KW-0408">Iron</keyword>
<reference evidence="5 6" key="1">
    <citation type="submission" date="2024-01" db="EMBL/GenBank/DDBJ databases">
        <title>Genome assemblies of Stephania.</title>
        <authorList>
            <person name="Yang L."/>
        </authorList>
    </citation>
    <scope>NUCLEOTIDE SEQUENCE [LARGE SCALE GENOMIC DNA]</scope>
    <source>
        <strain evidence="5">JXDWG</strain>
        <tissue evidence="5">Leaf</tissue>
    </source>
</reference>
<dbReference type="AlphaFoldDB" id="A0AAP0KB53"/>
<dbReference type="SUPFAM" id="SSF48264">
    <property type="entry name" value="Cytochrome P450"/>
    <property type="match status" value="1"/>
</dbReference>
<sequence>MEVENRSKVRKGSYNILVLRTKEILCKPGRGWYNYTILGDLLGDGIFTRDGEKWRHQRRVSSYEFSTKVLRTLADSVRNDQTCIGSFPVLTTLKNSMDIQNIIVMVASPFATYKQSCTTMHAPHS</sequence>
<keyword evidence="3" id="KW-0560">Oxidoreductase</keyword>
<keyword evidence="2" id="KW-0479">Metal-binding</keyword>
<organism evidence="5 6">
    <name type="scientific">Stephania cephalantha</name>
    <dbReference type="NCBI Taxonomy" id="152367"/>
    <lineage>
        <taxon>Eukaryota</taxon>
        <taxon>Viridiplantae</taxon>
        <taxon>Streptophyta</taxon>
        <taxon>Embryophyta</taxon>
        <taxon>Tracheophyta</taxon>
        <taxon>Spermatophyta</taxon>
        <taxon>Magnoliopsida</taxon>
        <taxon>Ranunculales</taxon>
        <taxon>Menispermaceae</taxon>
        <taxon>Menispermoideae</taxon>
        <taxon>Cissampelideae</taxon>
        <taxon>Stephania</taxon>
    </lineage>
</organism>
<name>A0AAP0KB53_9MAGN</name>